<gene>
    <name evidence="1" type="ORF">F5984_07905</name>
</gene>
<organism evidence="1 2">
    <name type="scientific">Rudanella paleaurantiibacter</name>
    <dbReference type="NCBI Taxonomy" id="2614655"/>
    <lineage>
        <taxon>Bacteria</taxon>
        <taxon>Pseudomonadati</taxon>
        <taxon>Bacteroidota</taxon>
        <taxon>Cytophagia</taxon>
        <taxon>Cytophagales</taxon>
        <taxon>Cytophagaceae</taxon>
        <taxon>Rudanella</taxon>
    </lineage>
</organism>
<evidence type="ECO:0000313" key="2">
    <source>
        <dbReference type="Proteomes" id="UP000488299"/>
    </source>
</evidence>
<dbReference type="AlphaFoldDB" id="A0A7J5U349"/>
<protein>
    <submittedName>
        <fullName evidence="1">Uncharacterized protein</fullName>
    </submittedName>
</protein>
<comment type="caution">
    <text evidence="1">The sequence shown here is derived from an EMBL/GenBank/DDBJ whole genome shotgun (WGS) entry which is preliminary data.</text>
</comment>
<keyword evidence="2" id="KW-1185">Reference proteome</keyword>
<name>A0A7J5U349_9BACT</name>
<sequence length="256" mass="29152">MENSQFIPGIYNYCDTWCERCPFTARCQSFQLQRQEPVTPVTSPANKGEVLVQQLTEALNMTRQYLDKLRAQTGNTDTEGPTEDEKKKLEERAAFRRQQAKNHPAAQLSHQYMRESGVWLASEAQLLEETGQQQLTHVELGIGSQDDAMTLLNGLKDAWEKIKWYRTLIPVKTMSALRILTEPTTDTMLMSYYLGKAKLVLVCIDQSLTAWETVLASYPDKMDEALDALALLTRLRREMETLFPAARAFQRPGLDG</sequence>
<reference evidence="1 2" key="1">
    <citation type="submission" date="2019-10" db="EMBL/GenBank/DDBJ databases">
        <title>Rudanella paleaurantiibacter sp. nov., isolated from sludge.</title>
        <authorList>
            <person name="Xu S.Q."/>
        </authorList>
    </citation>
    <scope>NUCLEOTIDE SEQUENCE [LARGE SCALE GENOMIC DNA]</scope>
    <source>
        <strain evidence="1 2">HX-22-17</strain>
    </source>
</reference>
<dbReference type="EMBL" id="WELI01000002">
    <property type="protein sequence ID" value="KAB7732126.1"/>
    <property type="molecule type" value="Genomic_DNA"/>
</dbReference>
<dbReference type="Proteomes" id="UP000488299">
    <property type="component" value="Unassembled WGS sequence"/>
</dbReference>
<proteinExistence type="predicted"/>
<accession>A0A7J5U349</accession>
<evidence type="ECO:0000313" key="1">
    <source>
        <dbReference type="EMBL" id="KAB7732126.1"/>
    </source>
</evidence>
<dbReference type="RefSeq" id="WP_152123698.1">
    <property type="nucleotide sequence ID" value="NZ_WELI01000002.1"/>
</dbReference>